<evidence type="ECO:0000256" key="7">
    <source>
        <dbReference type="ARBA" id="ARBA00022771"/>
    </source>
</evidence>
<comment type="similarity">
    <text evidence="10">Belongs to the RBR family. RNF14 subfamily.</text>
</comment>
<dbReference type="SMART" id="SM00184">
    <property type="entry name" value="RING"/>
    <property type="match status" value="3"/>
</dbReference>
<dbReference type="InterPro" id="IPR001841">
    <property type="entry name" value="Znf_RING"/>
</dbReference>
<dbReference type="Proteomes" id="UP000694888">
    <property type="component" value="Unplaced"/>
</dbReference>
<dbReference type="Gene3D" id="3.10.110.10">
    <property type="entry name" value="Ubiquitin Conjugating Enzyme"/>
    <property type="match status" value="1"/>
</dbReference>
<evidence type="ECO:0000256" key="2">
    <source>
        <dbReference type="ARBA" id="ARBA00004906"/>
    </source>
</evidence>
<dbReference type="SUPFAM" id="SSF54495">
    <property type="entry name" value="UBC-like"/>
    <property type="match status" value="1"/>
</dbReference>
<evidence type="ECO:0000256" key="4">
    <source>
        <dbReference type="ARBA" id="ARBA00022679"/>
    </source>
</evidence>
<proteinExistence type="inferred from homology"/>
<dbReference type="PANTHER" id="PTHR11685">
    <property type="entry name" value="RBR FAMILY RING FINGER AND IBR DOMAIN-CONTAINING"/>
    <property type="match status" value="1"/>
</dbReference>
<evidence type="ECO:0000259" key="13">
    <source>
        <dbReference type="PROSITE" id="PS50908"/>
    </source>
</evidence>
<dbReference type="InterPro" id="IPR047548">
    <property type="entry name" value="Rcat_RBR_RNF14"/>
</dbReference>
<keyword evidence="9" id="KW-0862">Zinc</keyword>
<reference evidence="16" key="1">
    <citation type="submission" date="2025-08" db="UniProtKB">
        <authorList>
            <consortium name="RefSeq"/>
        </authorList>
    </citation>
    <scope>IDENTIFICATION</scope>
</reference>
<dbReference type="GeneID" id="101847293"/>
<keyword evidence="8" id="KW-0833">Ubl conjugation pathway</keyword>
<dbReference type="InterPro" id="IPR006575">
    <property type="entry name" value="RWD_dom"/>
</dbReference>
<evidence type="ECO:0000256" key="1">
    <source>
        <dbReference type="ARBA" id="ARBA00001798"/>
    </source>
</evidence>
<dbReference type="Pfam" id="PF05773">
    <property type="entry name" value="RWD"/>
    <property type="match status" value="1"/>
</dbReference>
<evidence type="ECO:0000256" key="8">
    <source>
        <dbReference type="ARBA" id="ARBA00022786"/>
    </source>
</evidence>
<protein>
    <recommendedName>
        <fullName evidence="3">RBR-type E3 ubiquitin transferase</fullName>
        <ecNumber evidence="3">2.3.2.31</ecNumber>
    </recommendedName>
</protein>
<dbReference type="PROSITE" id="PS00518">
    <property type="entry name" value="ZF_RING_1"/>
    <property type="match status" value="1"/>
</dbReference>
<evidence type="ECO:0000313" key="15">
    <source>
        <dbReference type="Proteomes" id="UP000694888"/>
    </source>
</evidence>
<dbReference type="SMART" id="SM00647">
    <property type="entry name" value="IBR"/>
    <property type="match status" value="2"/>
</dbReference>
<evidence type="ECO:0000313" key="16">
    <source>
        <dbReference type="RefSeq" id="XP_005110492.1"/>
    </source>
</evidence>
<dbReference type="InterPro" id="IPR013083">
    <property type="entry name" value="Znf_RING/FYVE/PHD"/>
</dbReference>
<dbReference type="CDD" id="cd20354">
    <property type="entry name" value="Rcat_RBR_RNF14"/>
    <property type="match status" value="1"/>
</dbReference>
<comment type="pathway">
    <text evidence="2">Protein modification; protein ubiquitination.</text>
</comment>
<evidence type="ECO:0000256" key="10">
    <source>
        <dbReference type="ARBA" id="ARBA00044508"/>
    </source>
</evidence>
<dbReference type="Pfam" id="PF26200">
    <property type="entry name" value="Rcat_RNF216"/>
    <property type="match status" value="1"/>
</dbReference>
<dbReference type="PROSITE" id="PS50089">
    <property type="entry name" value="ZF_RING_2"/>
    <property type="match status" value="1"/>
</dbReference>
<name>A0ABM0K7C9_APLCA</name>
<feature type="domain" description="RWD" evidence="13">
    <location>
        <begin position="25"/>
        <end position="191"/>
    </location>
</feature>
<dbReference type="CDD" id="cd23820">
    <property type="entry name" value="RWD_RNF14"/>
    <property type="match status" value="1"/>
</dbReference>
<dbReference type="InterPro" id="IPR044066">
    <property type="entry name" value="TRIAD_supradom"/>
</dbReference>
<dbReference type="Gene3D" id="2.20.25.20">
    <property type="match status" value="1"/>
</dbReference>
<dbReference type="SUPFAM" id="SSF57850">
    <property type="entry name" value="RING/U-box"/>
    <property type="match status" value="4"/>
</dbReference>
<sequence>MASKDNLEKTFKDGEYEDNLQDQRDEILALQSIFNTEDHEKLKVLSEVSEENDGLYTLLITICPRPNDEEIQVDVTVAVKQDEDGEVMGAAAAALAPNPPNIPVQLNRTVSGRQWQGSVVVKYLTPLYLYVTFPPTYPSLDCPDFHLACDWLSSEQIRSLGQMLESLWVESGGMPVVFTWIDGLENDTLNHLDITNHLVLHPAVASEGEENECGDGHAYDEDELGGVVATLIRYNREQMDIEFCQASHECHVCYDEKPGTQFFRMADCAHHFCHECMMTFCEMHVRDGTVEELRCPDTECDALVPPYIVQAVLSPEAYMRWEQLLLQKTLDAMSDTVYCPRCGSLVIAEGEEAQFLAHCTVCYFSFCTQCNRVWHQGQRCETDEEVFEREQNRDPNNMNEKERKRFDKILRRMEKMMAAKRVMKETTKKCPSCKIPVEKMGGCNKMTCKCSCIFCWICGKKIEGYSHFRSSTCVLFPGLEGPPMGAGIVRRPPDAVIQMQARLELNPELRNNRCSCPVCKQQNLKGNDKNNHMKCWNCKSNFCFYCKQKIVGQISAHFMGGCPHHS</sequence>
<organism evidence="15 16">
    <name type="scientific">Aplysia californica</name>
    <name type="common">California sea hare</name>
    <dbReference type="NCBI Taxonomy" id="6500"/>
    <lineage>
        <taxon>Eukaryota</taxon>
        <taxon>Metazoa</taxon>
        <taxon>Spiralia</taxon>
        <taxon>Lophotrochozoa</taxon>
        <taxon>Mollusca</taxon>
        <taxon>Gastropoda</taxon>
        <taxon>Heterobranchia</taxon>
        <taxon>Euthyneura</taxon>
        <taxon>Tectipleura</taxon>
        <taxon>Aplysiida</taxon>
        <taxon>Aplysioidea</taxon>
        <taxon>Aplysiidae</taxon>
        <taxon>Aplysia</taxon>
    </lineage>
</organism>
<dbReference type="RefSeq" id="XP_005110492.1">
    <property type="nucleotide sequence ID" value="XM_005110435.3"/>
</dbReference>
<evidence type="ECO:0000256" key="5">
    <source>
        <dbReference type="ARBA" id="ARBA00022723"/>
    </source>
</evidence>
<keyword evidence="15" id="KW-1185">Reference proteome</keyword>
<evidence type="ECO:0000256" key="6">
    <source>
        <dbReference type="ARBA" id="ARBA00022737"/>
    </source>
</evidence>
<dbReference type="Gene3D" id="1.20.120.1750">
    <property type="match status" value="1"/>
</dbReference>
<feature type="domain" description="RING-type" evidence="14">
    <location>
        <begin position="246"/>
        <end position="478"/>
    </location>
</feature>
<comment type="catalytic activity">
    <reaction evidence="1">
        <text>[E2 ubiquitin-conjugating enzyme]-S-ubiquitinyl-L-cysteine + [acceptor protein]-L-lysine = [E2 ubiquitin-conjugating enzyme]-L-cysteine + [acceptor protein]-N(6)-ubiquitinyl-L-lysine.</text>
        <dbReference type="EC" id="2.3.2.31"/>
    </reaction>
</comment>
<dbReference type="InterPro" id="IPR031127">
    <property type="entry name" value="E3_UB_ligase_RBR"/>
</dbReference>
<dbReference type="InterPro" id="IPR017907">
    <property type="entry name" value="Znf_RING_CS"/>
</dbReference>
<dbReference type="EC" id="2.3.2.31" evidence="3"/>
<gene>
    <name evidence="16" type="primary">LOC101847293</name>
</gene>
<dbReference type="CDD" id="cd20341">
    <property type="entry name" value="BRcat_RBR_RNF14"/>
    <property type="match status" value="1"/>
</dbReference>
<dbReference type="Gene3D" id="3.30.40.10">
    <property type="entry name" value="Zinc/RING finger domain, C3HC4 (zinc finger)"/>
    <property type="match status" value="1"/>
</dbReference>
<keyword evidence="4" id="KW-0808">Transferase</keyword>
<accession>A0ABM0K7C9</accession>
<dbReference type="PROSITE" id="PS50908">
    <property type="entry name" value="RWD"/>
    <property type="match status" value="1"/>
</dbReference>
<keyword evidence="5" id="KW-0479">Metal-binding</keyword>
<feature type="domain" description="RING-type" evidence="12">
    <location>
        <begin position="250"/>
        <end position="296"/>
    </location>
</feature>
<evidence type="ECO:0000256" key="3">
    <source>
        <dbReference type="ARBA" id="ARBA00012251"/>
    </source>
</evidence>
<keyword evidence="6" id="KW-0677">Repeat</keyword>
<keyword evidence="7 11" id="KW-0863">Zinc-finger</keyword>
<dbReference type="InterPro" id="IPR002867">
    <property type="entry name" value="IBR_dom"/>
</dbReference>
<dbReference type="PROSITE" id="PS51873">
    <property type="entry name" value="TRIAD"/>
    <property type="match status" value="1"/>
</dbReference>
<evidence type="ECO:0000256" key="9">
    <source>
        <dbReference type="ARBA" id="ARBA00022833"/>
    </source>
</evidence>
<evidence type="ECO:0000256" key="11">
    <source>
        <dbReference type="PROSITE-ProRule" id="PRU00175"/>
    </source>
</evidence>
<dbReference type="InterPro" id="IPR016135">
    <property type="entry name" value="UBQ-conjugating_enzyme/RWD"/>
</dbReference>
<evidence type="ECO:0000259" key="14">
    <source>
        <dbReference type="PROSITE" id="PS51873"/>
    </source>
</evidence>
<dbReference type="Pfam" id="PF01485">
    <property type="entry name" value="IBR"/>
    <property type="match status" value="1"/>
</dbReference>
<evidence type="ECO:0000259" key="12">
    <source>
        <dbReference type="PROSITE" id="PS50089"/>
    </source>
</evidence>